<dbReference type="PANTHER" id="PTHR43432">
    <property type="entry name" value="SLR0285 PROTEIN"/>
    <property type="match status" value="1"/>
</dbReference>
<dbReference type="SUPFAM" id="SSF102114">
    <property type="entry name" value="Radical SAM enzymes"/>
    <property type="match status" value="1"/>
</dbReference>
<dbReference type="InterPro" id="IPR007197">
    <property type="entry name" value="rSAM"/>
</dbReference>
<evidence type="ECO:0000313" key="6">
    <source>
        <dbReference type="Proteomes" id="UP001596250"/>
    </source>
</evidence>
<accession>A0ABW1ITK4</accession>
<comment type="caution">
    <text evidence="5">The sequence shown here is derived from an EMBL/GenBank/DDBJ whole genome shotgun (WGS) entry which is preliminary data.</text>
</comment>
<keyword evidence="3" id="KW-0411">Iron-sulfur</keyword>
<keyword evidence="6" id="KW-1185">Reference proteome</keyword>
<dbReference type="InterPro" id="IPR040086">
    <property type="entry name" value="MJ0683-like"/>
</dbReference>
<keyword evidence="2" id="KW-0408">Iron</keyword>
<dbReference type="SFLD" id="SFLDS00029">
    <property type="entry name" value="Radical_SAM"/>
    <property type="match status" value="1"/>
</dbReference>
<evidence type="ECO:0000259" key="4">
    <source>
        <dbReference type="PROSITE" id="PS51918"/>
    </source>
</evidence>
<evidence type="ECO:0000256" key="3">
    <source>
        <dbReference type="ARBA" id="ARBA00023014"/>
    </source>
</evidence>
<evidence type="ECO:0000256" key="2">
    <source>
        <dbReference type="ARBA" id="ARBA00023004"/>
    </source>
</evidence>
<proteinExistence type="predicted"/>
<evidence type="ECO:0000256" key="1">
    <source>
        <dbReference type="ARBA" id="ARBA00022723"/>
    </source>
</evidence>
<dbReference type="EMBL" id="JBHSQV010000180">
    <property type="protein sequence ID" value="MFC5988402.1"/>
    <property type="molecule type" value="Genomic_DNA"/>
</dbReference>
<keyword evidence="1" id="KW-0479">Metal-binding</keyword>
<reference evidence="6" key="1">
    <citation type="journal article" date="2019" name="Int. J. Syst. Evol. Microbiol.">
        <title>The Global Catalogue of Microorganisms (GCM) 10K type strain sequencing project: providing services to taxonomists for standard genome sequencing and annotation.</title>
        <authorList>
            <consortium name="The Broad Institute Genomics Platform"/>
            <consortium name="The Broad Institute Genome Sequencing Center for Infectious Disease"/>
            <person name="Wu L."/>
            <person name="Ma J."/>
        </authorList>
    </citation>
    <scope>NUCLEOTIDE SEQUENCE [LARGE SCALE GENOMIC DNA]</scope>
    <source>
        <strain evidence="6">CCM 8749</strain>
    </source>
</reference>
<dbReference type="RefSeq" id="WP_379895869.1">
    <property type="nucleotide sequence ID" value="NZ_CBCSCT010000016.1"/>
</dbReference>
<dbReference type="PANTHER" id="PTHR43432:SF3">
    <property type="entry name" value="SLR0285 PROTEIN"/>
    <property type="match status" value="1"/>
</dbReference>
<dbReference type="InterPro" id="IPR058240">
    <property type="entry name" value="rSAM_sf"/>
</dbReference>
<dbReference type="Gene3D" id="3.80.30.30">
    <property type="match status" value="1"/>
</dbReference>
<name>A0ABW1ITK4_9BACL</name>
<dbReference type="CDD" id="cd01335">
    <property type="entry name" value="Radical_SAM"/>
    <property type="match status" value="1"/>
</dbReference>
<sequence length="272" mass="31201">MKHIQTKEIRKILTPASGFLSGYTHTLNPYSGCAYSCSYCYVRSFPHAIFRGEPWGSWVDIKANAPEQLQKELRNAKKKGPVTIFMSSSTDPYQPSEHQHEITKRILEVFAENPPDFLFLQTRSPLVRRDLPLLEKLRDRIRVSITVETDLEDVRKRFTPEAPPIPARLRVLKELTNAGIPTQAAVSPLLPSSDFFPAKLAGVTGRVVIDDYYMGDGAQGRRTKKLHMEQYYTEEELDRWFHPEAYLRFRESCLKHFSAENVKISQEGFLPG</sequence>
<evidence type="ECO:0000313" key="5">
    <source>
        <dbReference type="EMBL" id="MFC5988402.1"/>
    </source>
</evidence>
<organism evidence="5 6">
    <name type="scientific">Marinicrinis lubricantis</name>
    <dbReference type="NCBI Taxonomy" id="2086470"/>
    <lineage>
        <taxon>Bacteria</taxon>
        <taxon>Bacillati</taxon>
        <taxon>Bacillota</taxon>
        <taxon>Bacilli</taxon>
        <taxon>Bacillales</taxon>
        <taxon>Paenibacillaceae</taxon>
    </lineage>
</organism>
<dbReference type="PROSITE" id="PS51918">
    <property type="entry name" value="RADICAL_SAM"/>
    <property type="match status" value="1"/>
</dbReference>
<gene>
    <name evidence="5" type="ORF">ACFPXP_18515</name>
</gene>
<dbReference type="Proteomes" id="UP001596250">
    <property type="component" value="Unassembled WGS sequence"/>
</dbReference>
<dbReference type="Pfam" id="PF04055">
    <property type="entry name" value="Radical_SAM"/>
    <property type="match status" value="1"/>
</dbReference>
<dbReference type="SFLD" id="SFLDG01084">
    <property type="entry name" value="Uncharacterised_Radical_SAM_Su"/>
    <property type="match status" value="1"/>
</dbReference>
<protein>
    <submittedName>
        <fullName evidence="5">Radical SAM protein</fullName>
    </submittedName>
</protein>
<feature type="domain" description="Radical SAM core" evidence="4">
    <location>
        <begin position="19"/>
        <end position="250"/>
    </location>
</feature>